<proteinExistence type="predicted"/>
<comment type="caution">
    <text evidence="1">The sequence shown here is derived from an EMBL/GenBank/DDBJ whole genome shotgun (WGS) entry which is preliminary data.</text>
</comment>
<dbReference type="Proteomes" id="UP001642540">
    <property type="component" value="Unassembled WGS sequence"/>
</dbReference>
<evidence type="ECO:0000313" key="2">
    <source>
        <dbReference type="Proteomes" id="UP001642540"/>
    </source>
</evidence>
<dbReference type="EMBL" id="CAXLJM020000016">
    <property type="protein sequence ID" value="CAL8083684.1"/>
    <property type="molecule type" value="Genomic_DNA"/>
</dbReference>
<keyword evidence="2" id="KW-1185">Reference proteome</keyword>
<gene>
    <name evidence="1" type="ORF">ODALV1_LOCUS5570</name>
</gene>
<name>A0ABP1Q3M5_9HEXA</name>
<protein>
    <submittedName>
        <fullName evidence="1">Uncharacterized protein</fullName>
    </submittedName>
</protein>
<organism evidence="1 2">
    <name type="scientific">Orchesella dallaii</name>
    <dbReference type="NCBI Taxonomy" id="48710"/>
    <lineage>
        <taxon>Eukaryota</taxon>
        <taxon>Metazoa</taxon>
        <taxon>Ecdysozoa</taxon>
        <taxon>Arthropoda</taxon>
        <taxon>Hexapoda</taxon>
        <taxon>Collembola</taxon>
        <taxon>Entomobryomorpha</taxon>
        <taxon>Entomobryoidea</taxon>
        <taxon>Orchesellidae</taxon>
        <taxon>Orchesellinae</taxon>
        <taxon>Orchesella</taxon>
    </lineage>
</organism>
<accession>A0ABP1Q3M5</accession>
<sequence length="170" mass="19567">MEWESTMISYIWLRKGPARSMCNRCQGFHETPRDEREHCSAMAGFGAVCRHDVHESEDINLLITDVKEPRHFESAGWLHKRPASAPGVFWHFRSGYRGYTTCPSIHLRWRTKGVKMFDEILMRGGYGERGDSGDLYQGTPAFKSNRLSQGRVLNIIQDLGKSEDKDEDDE</sequence>
<reference evidence="1 2" key="1">
    <citation type="submission" date="2024-08" db="EMBL/GenBank/DDBJ databases">
        <authorList>
            <person name="Cucini C."/>
            <person name="Frati F."/>
        </authorList>
    </citation>
    <scope>NUCLEOTIDE SEQUENCE [LARGE SCALE GENOMIC DNA]</scope>
</reference>
<evidence type="ECO:0000313" key="1">
    <source>
        <dbReference type="EMBL" id="CAL8083684.1"/>
    </source>
</evidence>